<dbReference type="AlphaFoldDB" id="A0A3B5ADG1"/>
<accession>A0A3B5ADG1</accession>
<sequence length="87" mass="9907">LQKTTTSEHPKNIGIVSDGFQVITDVGSIARAWSILLGLTNVLNLDYPKQLKHTLKVCQKLFMELEASKLSNKIQSLQHQHYRMFVI</sequence>
<dbReference type="GeneTree" id="ENSGT01090000260390"/>
<name>A0A3B5ADG1_9TELE</name>
<organism evidence="1">
    <name type="scientific">Stegastes partitus</name>
    <name type="common">bicolor damselfish</name>
    <dbReference type="NCBI Taxonomy" id="144197"/>
    <lineage>
        <taxon>Eukaryota</taxon>
        <taxon>Metazoa</taxon>
        <taxon>Chordata</taxon>
        <taxon>Craniata</taxon>
        <taxon>Vertebrata</taxon>
        <taxon>Euteleostomi</taxon>
        <taxon>Actinopterygii</taxon>
        <taxon>Neopterygii</taxon>
        <taxon>Teleostei</taxon>
        <taxon>Neoteleostei</taxon>
        <taxon>Acanthomorphata</taxon>
        <taxon>Ovalentaria</taxon>
        <taxon>Pomacentridae</taxon>
        <taxon>Stegastes</taxon>
    </lineage>
</organism>
<evidence type="ECO:0000313" key="1">
    <source>
        <dbReference type="Ensembl" id="ENSSPAP00000018815.1"/>
    </source>
</evidence>
<dbReference type="Ensembl" id="ENSSPAT00000019101.1">
    <property type="protein sequence ID" value="ENSSPAP00000018815.1"/>
    <property type="gene ID" value="ENSSPAG00000014201.1"/>
</dbReference>
<protein>
    <submittedName>
        <fullName evidence="1">Uncharacterized protein</fullName>
    </submittedName>
</protein>
<proteinExistence type="predicted"/>
<reference evidence="1" key="1">
    <citation type="submission" date="2023-09" db="UniProtKB">
        <authorList>
            <consortium name="Ensembl"/>
        </authorList>
    </citation>
    <scope>IDENTIFICATION</scope>
</reference>